<dbReference type="InterPro" id="IPR036866">
    <property type="entry name" value="RibonucZ/Hydroxyglut_hydro"/>
</dbReference>
<keyword evidence="7 8" id="KW-0472">Membrane</keyword>
<evidence type="ECO:0000313" key="11">
    <source>
        <dbReference type="Proteomes" id="UP001516588"/>
    </source>
</evidence>
<evidence type="ECO:0000256" key="2">
    <source>
        <dbReference type="ARBA" id="ARBA00009261"/>
    </source>
</evidence>
<feature type="transmembrane region" description="Helical" evidence="8">
    <location>
        <begin position="302"/>
        <end position="325"/>
    </location>
</feature>
<dbReference type="InterPro" id="IPR001279">
    <property type="entry name" value="Metallo-B-lactamas"/>
</dbReference>
<evidence type="ECO:0000256" key="5">
    <source>
        <dbReference type="ARBA" id="ARBA00022692"/>
    </source>
</evidence>
<evidence type="ECO:0000256" key="3">
    <source>
        <dbReference type="ARBA" id="ARBA00022448"/>
    </source>
</evidence>
<feature type="transmembrane region" description="Helical" evidence="8">
    <location>
        <begin position="186"/>
        <end position="206"/>
    </location>
</feature>
<evidence type="ECO:0000256" key="8">
    <source>
        <dbReference type="SAM" id="Phobius"/>
    </source>
</evidence>
<dbReference type="SUPFAM" id="SSF56281">
    <property type="entry name" value="Metallo-hydrolase/oxidoreductase"/>
    <property type="match status" value="1"/>
</dbReference>
<dbReference type="Proteomes" id="UP001516588">
    <property type="component" value="Unassembled WGS sequence"/>
</dbReference>
<feature type="transmembrane region" description="Helical" evidence="8">
    <location>
        <begin position="120"/>
        <end position="138"/>
    </location>
</feature>
<sequence>MNREKNNSILKIALVYVGTMVGAGFASGREIWQFFGVFGDNAVPGLVLTGLLFIAAGVMSGVIAKIKRTEDMGQVVCPWENKKLQQAIGWVIPIILFVIMVTMCAAMGSLFSQQFGGSKVLGGLLLVLLVTITLMGGFERMQKVFHGLVPVLIVVIIVTCIIVFIMDLPKGNIQAELVASPLTPNWLIASVLYISYCIVAVIPVMSTAANKTKSLKKAAAGPALGGAFLFLLSSLLCFAMMTDGGYAQAMDMPMLAFAEKIGPTAGIIYTVIMFIAIYASASGNFYGFTTKLKDDGKKGLKIAVFALIAFCLSTVGFKNIVAYGFPIMGCFGLVIFAMLTINFFKVFVFNYASTQEKHKYDFPEGAINVTTGHGGACLLFIGEDKTALIDCGNAYCGERLVEKIKSELKGRPLDYLFLSHTHFDHIGALPSLRKQWPNLIVAGAHHGKSVLEKQSALDAIKARGEEASQTYGIGETTPVTTDGMWIDMVVGDGDVIDLGGKEIHVLETTGHTKCSLTFVIEPMSLMLASESVGILDRRGMCHPTILSSFEESIASINKCREYGAKRIVVSHYGIVPESYNEKLWNLLEKESYTEKEIIEKAWAEGKTEDEILDIMTDRYVNDERLADQTFSAYEINMRCTIRLYKPKSMDS</sequence>
<comment type="subcellular location">
    <subcellularLocation>
        <location evidence="1">Cell membrane</location>
        <topology evidence="1">Multi-pass membrane protein</topology>
    </subcellularLocation>
</comment>
<evidence type="ECO:0000256" key="6">
    <source>
        <dbReference type="ARBA" id="ARBA00022989"/>
    </source>
</evidence>
<dbReference type="EMBL" id="JADCKA010000002">
    <property type="protein sequence ID" value="MBE5035076.1"/>
    <property type="molecule type" value="Genomic_DNA"/>
</dbReference>
<feature type="transmembrane region" description="Helical" evidence="8">
    <location>
        <begin position="9"/>
        <end position="26"/>
    </location>
</feature>
<dbReference type="InterPro" id="IPR001463">
    <property type="entry name" value="Na/Ala_symport"/>
</dbReference>
<keyword evidence="5 8" id="KW-0812">Transmembrane</keyword>
<reference evidence="10 11" key="1">
    <citation type="submission" date="2020-10" db="EMBL/GenBank/DDBJ databases">
        <title>ChiBAC.</title>
        <authorList>
            <person name="Zenner C."/>
            <person name="Hitch T.C.A."/>
            <person name="Clavel T."/>
        </authorList>
    </citation>
    <scope>NUCLEOTIDE SEQUENCE [LARGE SCALE GENOMIC DNA]</scope>
    <source>
        <strain evidence="10 11">DSM 108706</strain>
    </source>
</reference>
<evidence type="ECO:0000256" key="7">
    <source>
        <dbReference type="ARBA" id="ARBA00023136"/>
    </source>
</evidence>
<dbReference type="Gene3D" id="3.60.15.10">
    <property type="entry name" value="Ribonuclease Z/Hydroxyacylglutathione hydrolase-like"/>
    <property type="match status" value="1"/>
</dbReference>
<comment type="caution">
    <text evidence="10">The sequence shown here is derived from an EMBL/GenBank/DDBJ whole genome shotgun (WGS) entry which is preliminary data.</text>
</comment>
<feature type="domain" description="Metallo-beta-lactamase" evidence="9">
    <location>
        <begin position="374"/>
        <end position="571"/>
    </location>
</feature>
<keyword evidence="11" id="KW-1185">Reference proteome</keyword>
<comment type="similarity">
    <text evidence="2">Belongs to the alanine or glycine:cation symporter (AGCS) (TC 2.A.25) family.</text>
</comment>
<feature type="transmembrane region" description="Helical" evidence="8">
    <location>
        <begin position="46"/>
        <end position="66"/>
    </location>
</feature>
<feature type="transmembrane region" description="Helical" evidence="8">
    <location>
        <begin position="261"/>
        <end position="281"/>
    </location>
</feature>
<protein>
    <submittedName>
        <fullName evidence="10">MBL fold metallo-hydrolase</fullName>
    </submittedName>
</protein>
<dbReference type="PANTHER" id="PTHR37814">
    <property type="entry name" value="CONSERVED MEMBRANE PROTEIN"/>
    <property type="match status" value="1"/>
</dbReference>
<dbReference type="InterPro" id="IPR038728">
    <property type="entry name" value="YkvI-like"/>
</dbReference>
<dbReference type="PANTHER" id="PTHR37814:SF1">
    <property type="entry name" value="MEMBRANE PROTEIN"/>
    <property type="match status" value="1"/>
</dbReference>
<keyword evidence="3" id="KW-0813">Transport</keyword>
<organism evidence="10 11">
    <name type="scientific">Gallibacter intestinalis</name>
    <dbReference type="NCBI Taxonomy" id="2779356"/>
    <lineage>
        <taxon>Bacteria</taxon>
        <taxon>Bacillati</taxon>
        <taxon>Bacillota</taxon>
        <taxon>Clostridia</taxon>
        <taxon>Eubacteriales</taxon>
        <taxon>Eubacteriaceae</taxon>
        <taxon>Gallibacter</taxon>
    </lineage>
</organism>
<feature type="transmembrane region" description="Helical" evidence="8">
    <location>
        <begin position="331"/>
        <end position="352"/>
    </location>
</feature>
<evidence type="ECO:0000256" key="1">
    <source>
        <dbReference type="ARBA" id="ARBA00004651"/>
    </source>
</evidence>
<dbReference type="PRINTS" id="PR00175">
    <property type="entry name" value="NAALASMPORT"/>
</dbReference>
<keyword evidence="6 8" id="KW-1133">Transmembrane helix</keyword>
<dbReference type="CDD" id="cd06262">
    <property type="entry name" value="metallo-hydrolase-like_MBL-fold"/>
    <property type="match status" value="1"/>
</dbReference>
<evidence type="ECO:0000256" key="4">
    <source>
        <dbReference type="ARBA" id="ARBA00022475"/>
    </source>
</evidence>
<accession>A0ABR9QW15</accession>
<evidence type="ECO:0000259" key="9">
    <source>
        <dbReference type="SMART" id="SM00849"/>
    </source>
</evidence>
<feature type="transmembrane region" description="Helical" evidence="8">
    <location>
        <begin position="87"/>
        <end position="108"/>
    </location>
</feature>
<evidence type="ECO:0000313" key="10">
    <source>
        <dbReference type="EMBL" id="MBE5035076.1"/>
    </source>
</evidence>
<dbReference type="RefSeq" id="WP_226384744.1">
    <property type="nucleotide sequence ID" value="NZ_JADCKA010000002.1"/>
</dbReference>
<feature type="transmembrane region" description="Helical" evidence="8">
    <location>
        <begin position="145"/>
        <end position="166"/>
    </location>
</feature>
<dbReference type="SMART" id="SM00849">
    <property type="entry name" value="Lactamase_B"/>
    <property type="match status" value="1"/>
</dbReference>
<gene>
    <name evidence="10" type="ORF">INF20_02135</name>
</gene>
<name>A0ABR9QW15_9FIRM</name>
<dbReference type="Pfam" id="PF00753">
    <property type="entry name" value="Lactamase_B"/>
    <property type="match status" value="1"/>
</dbReference>
<proteinExistence type="inferred from homology"/>
<feature type="transmembrane region" description="Helical" evidence="8">
    <location>
        <begin position="218"/>
        <end position="241"/>
    </location>
</feature>
<keyword evidence="4" id="KW-1003">Cell membrane</keyword>